<dbReference type="EMBL" id="JYDO01000186">
    <property type="protein sequence ID" value="KRZ67750.1"/>
    <property type="molecule type" value="Genomic_DNA"/>
</dbReference>
<proteinExistence type="predicted"/>
<evidence type="ECO:0000313" key="2">
    <source>
        <dbReference type="Proteomes" id="UP000054843"/>
    </source>
</evidence>
<sequence length="333" mass="37739">MNNVMSDIVIFIATVRPCKLWWNSGLGVQGVTTLSSIYAGRTFSVSQLFLQIPLDFDFVNVESQTVTVKSAVALNSTTLMLHYQCVERCCQISMSDVVVLLRFSKNLGYEKKCSTCPYAWFGPRLTRHLKISQECCSKMLSPVLSLFLRQISLRVCKMQSISGLLRTHRISRSCTADRFNLLHSHWYNHMMLLLSGSMTVCFLRQQCILFMYCLSVGGCHRVPVVACDQCCAVRTVSLLLGALCENSWDAKKVRPAYIGERVATPRTPTTLMLHYQCVERCCQISMSDVVVLLRFSKNLGYEKKCSTCTYAWFGTRLTRHLEICGCVFHVGDF</sequence>
<dbReference type="AlphaFoldDB" id="A0A0V1M7F2"/>
<keyword evidence="2" id="KW-1185">Reference proteome</keyword>
<accession>A0A0V1M7F2</accession>
<name>A0A0V1M7F2_9BILA</name>
<organism evidence="1 2">
    <name type="scientific">Trichinella papuae</name>
    <dbReference type="NCBI Taxonomy" id="268474"/>
    <lineage>
        <taxon>Eukaryota</taxon>
        <taxon>Metazoa</taxon>
        <taxon>Ecdysozoa</taxon>
        <taxon>Nematoda</taxon>
        <taxon>Enoplea</taxon>
        <taxon>Dorylaimia</taxon>
        <taxon>Trichinellida</taxon>
        <taxon>Trichinellidae</taxon>
        <taxon>Trichinella</taxon>
    </lineage>
</organism>
<protein>
    <submittedName>
        <fullName evidence="1">Uncharacterized protein</fullName>
    </submittedName>
</protein>
<comment type="caution">
    <text evidence="1">The sequence shown here is derived from an EMBL/GenBank/DDBJ whole genome shotgun (WGS) entry which is preliminary data.</text>
</comment>
<evidence type="ECO:0000313" key="1">
    <source>
        <dbReference type="EMBL" id="KRZ67750.1"/>
    </source>
</evidence>
<gene>
    <name evidence="1" type="ORF">T10_12478</name>
</gene>
<reference evidence="1 2" key="1">
    <citation type="submission" date="2015-01" db="EMBL/GenBank/DDBJ databases">
        <title>Evolution of Trichinella species and genotypes.</title>
        <authorList>
            <person name="Korhonen P.K."/>
            <person name="Edoardo P."/>
            <person name="Giuseppe L.R."/>
            <person name="Gasser R.B."/>
        </authorList>
    </citation>
    <scope>NUCLEOTIDE SEQUENCE [LARGE SCALE GENOMIC DNA]</scope>
    <source>
        <strain evidence="1">ISS1980</strain>
    </source>
</reference>
<dbReference type="Proteomes" id="UP000054843">
    <property type="component" value="Unassembled WGS sequence"/>
</dbReference>